<dbReference type="InterPro" id="IPR038770">
    <property type="entry name" value="Na+/solute_symporter_sf"/>
</dbReference>
<feature type="transmembrane region" description="Helical" evidence="10">
    <location>
        <begin position="271"/>
        <end position="300"/>
    </location>
</feature>
<feature type="transmembrane region" description="Helical" evidence="10">
    <location>
        <begin position="168"/>
        <end position="189"/>
    </location>
</feature>
<keyword evidence="14" id="KW-1185">Reference proteome</keyword>
<feature type="transmembrane region" description="Helical" evidence="10">
    <location>
        <begin position="383"/>
        <end position="400"/>
    </location>
</feature>
<evidence type="ECO:0008006" key="15">
    <source>
        <dbReference type="Google" id="ProtNLM"/>
    </source>
</evidence>
<feature type="transmembrane region" description="Helical" evidence="10">
    <location>
        <begin position="100"/>
        <end position="122"/>
    </location>
</feature>
<feature type="transmembrane region" description="Helical" evidence="10">
    <location>
        <begin position="412"/>
        <end position="435"/>
    </location>
</feature>
<feature type="transmembrane region" description="Helical" evidence="10">
    <location>
        <begin position="320"/>
        <end position="336"/>
    </location>
</feature>
<evidence type="ECO:0000256" key="5">
    <source>
        <dbReference type="ARBA" id="ARBA00022958"/>
    </source>
</evidence>
<dbReference type="PANTHER" id="PTHR32468">
    <property type="entry name" value="CATION/H + ANTIPORTER"/>
    <property type="match status" value="1"/>
</dbReference>
<feature type="transmembrane region" description="Helical" evidence="10">
    <location>
        <begin position="201"/>
        <end position="220"/>
    </location>
</feature>
<feature type="transmembrane region" description="Helical" evidence="10">
    <location>
        <begin position="39"/>
        <end position="61"/>
    </location>
</feature>
<name>A0ABR2BM69_9ROSI</name>
<evidence type="ECO:0000256" key="4">
    <source>
        <dbReference type="ARBA" id="ARBA00022692"/>
    </source>
</evidence>
<evidence type="ECO:0000256" key="8">
    <source>
        <dbReference type="ARBA" id="ARBA00023136"/>
    </source>
</evidence>
<evidence type="ECO:0000256" key="2">
    <source>
        <dbReference type="ARBA" id="ARBA00022448"/>
    </source>
</evidence>
<keyword evidence="5" id="KW-0630">Potassium</keyword>
<feature type="transmembrane region" description="Helical" evidence="10">
    <location>
        <begin position="232"/>
        <end position="250"/>
    </location>
</feature>
<gene>
    <name evidence="13" type="ORF">V6N12_019408</name>
</gene>
<keyword evidence="4 10" id="KW-0812">Transmembrane</keyword>
<feature type="transmembrane region" description="Helical" evidence="10">
    <location>
        <begin position="348"/>
        <end position="371"/>
    </location>
</feature>
<evidence type="ECO:0000256" key="10">
    <source>
        <dbReference type="SAM" id="Phobius"/>
    </source>
</evidence>
<comment type="similarity">
    <text evidence="9">Belongs to the monovalent cation:proton antiporter 2 (CPA2) transporter (TC 2.A.37) family. CHX (TC 2.A.37.4) subfamily.</text>
</comment>
<sequence>MASTTPNGTLSGHPIVCVLLNKNLHYNSMFWEKNPLDSIIHMFMLQVILSVVISHTIYFILRPLRQPKLVCNILAGFILGPSVLGQNKTYMEIMFSPKEMMVLATVSNMAVNLFIFVVCIKMDAKMLTRASKTTWKVGLCCIIIPSILTLSLTLWLKNHLPGIKSGNSFPLQFSVVLSVSYFIVVTHALDELNLLSSELGQLSSSITVINEVINSMFVIVGVASQQQDSKSSVSAVVSLCSLMAFAIFVIRPMSFRIAKSTPKGKQVKECYVIGLILATFLMGVVTDAIGASFSTASIIMGLVIPDGPPLGATIVRKCELLLYEFFLPLFFVRIGYFTDLTSIQDWKVLLTFVAILVAGCLGRIMACLLASSSSDMRTSNSILLGLIMSLQGLAEIFIAVRWKHQKLVDDEAFATIIVGIVALNAVIIPIIEIVYKPVVENLDSPAAVRLRYRSLAMTPIVGELRVITCIQEEENVPSIISLLQAMHPNDVMPICAYVIHLVAVPSQIVPTLAPYKNHFRKFSNPSSSDNIIRAFLNYVEHSQGVVQIQPFRMISPYKYMHQPICRLSETIHAPLIIVPFFNTQEAHVTDGSLRILNTNIQAISTCTVGLLVDRGLQSPVSLTTFSYNMAVVFIGGADDREALALATRVSQQPNVRITMLRIDLIGNHSTLECQIEKEGDDRLFRDFKDMNVDNACVAYREVVAHDIEDVMKALRSLSDTYDLVVVGKRHAIPDLQQLLAWAHYPELGVLGDALAAPDFIAGTMSPSVLVLQHHGGPSQRGYERCNSNPLL</sequence>
<evidence type="ECO:0000256" key="7">
    <source>
        <dbReference type="ARBA" id="ARBA00023065"/>
    </source>
</evidence>
<proteinExistence type="inferred from homology"/>
<keyword evidence="8 10" id="KW-0472">Membrane</keyword>
<organism evidence="13 14">
    <name type="scientific">Hibiscus sabdariffa</name>
    <name type="common">roselle</name>
    <dbReference type="NCBI Taxonomy" id="183260"/>
    <lineage>
        <taxon>Eukaryota</taxon>
        <taxon>Viridiplantae</taxon>
        <taxon>Streptophyta</taxon>
        <taxon>Embryophyta</taxon>
        <taxon>Tracheophyta</taxon>
        <taxon>Spermatophyta</taxon>
        <taxon>Magnoliopsida</taxon>
        <taxon>eudicotyledons</taxon>
        <taxon>Gunneridae</taxon>
        <taxon>Pentapetalae</taxon>
        <taxon>rosids</taxon>
        <taxon>malvids</taxon>
        <taxon>Malvales</taxon>
        <taxon>Malvaceae</taxon>
        <taxon>Malvoideae</taxon>
        <taxon>Hibiscus</taxon>
    </lineage>
</organism>
<keyword evidence="6 10" id="KW-1133">Transmembrane helix</keyword>
<reference evidence="13 14" key="1">
    <citation type="journal article" date="2024" name="G3 (Bethesda)">
        <title>Genome assembly of Hibiscus sabdariffa L. provides insights into metabolisms of medicinal natural products.</title>
        <authorList>
            <person name="Kim T."/>
        </authorList>
    </citation>
    <scope>NUCLEOTIDE SEQUENCE [LARGE SCALE GENOMIC DNA]</scope>
    <source>
        <strain evidence="13">TK-2024</strain>
        <tissue evidence="13">Old leaves</tissue>
    </source>
</reference>
<protein>
    <recommendedName>
        <fullName evidence="15">Cation/H+ exchanger domain-containing protein</fullName>
    </recommendedName>
</protein>
<evidence type="ECO:0000256" key="3">
    <source>
        <dbReference type="ARBA" id="ARBA00022538"/>
    </source>
</evidence>
<accession>A0ABR2BM69</accession>
<dbReference type="Pfam" id="PF23259">
    <property type="entry name" value="CHX17_C"/>
    <property type="match status" value="1"/>
</dbReference>
<feature type="domain" description="Cation/H(+) antiporter C-terminal" evidence="12">
    <location>
        <begin position="628"/>
        <end position="776"/>
    </location>
</feature>
<dbReference type="PANTHER" id="PTHR32468:SF168">
    <property type="entry name" value="CATION_H(+) ANTIPORTER 15-LIKE"/>
    <property type="match status" value="1"/>
</dbReference>
<keyword evidence="2" id="KW-0813">Transport</keyword>
<evidence type="ECO:0000256" key="9">
    <source>
        <dbReference type="ARBA" id="ARBA00038341"/>
    </source>
</evidence>
<dbReference type="InterPro" id="IPR006153">
    <property type="entry name" value="Cation/H_exchanger_TM"/>
</dbReference>
<evidence type="ECO:0000256" key="1">
    <source>
        <dbReference type="ARBA" id="ARBA00004141"/>
    </source>
</evidence>
<comment type="subcellular location">
    <subcellularLocation>
        <location evidence="1">Membrane</location>
        <topology evidence="1">Multi-pass membrane protein</topology>
    </subcellularLocation>
</comment>
<comment type="caution">
    <text evidence="13">The sequence shown here is derived from an EMBL/GenBank/DDBJ whole genome shotgun (WGS) entry which is preliminary data.</text>
</comment>
<keyword evidence="7" id="KW-0406">Ion transport</keyword>
<dbReference type="Gene3D" id="1.20.1530.20">
    <property type="match status" value="1"/>
</dbReference>
<keyword evidence="3" id="KW-0633">Potassium transport</keyword>
<evidence type="ECO:0000259" key="12">
    <source>
        <dbReference type="Pfam" id="PF23259"/>
    </source>
</evidence>
<feature type="transmembrane region" description="Helical" evidence="10">
    <location>
        <begin position="134"/>
        <end position="156"/>
    </location>
</feature>
<evidence type="ECO:0000259" key="11">
    <source>
        <dbReference type="Pfam" id="PF00999"/>
    </source>
</evidence>
<dbReference type="InterPro" id="IPR050794">
    <property type="entry name" value="CPA2_transporter"/>
</dbReference>
<evidence type="ECO:0000313" key="14">
    <source>
        <dbReference type="Proteomes" id="UP001472677"/>
    </source>
</evidence>
<evidence type="ECO:0000313" key="13">
    <source>
        <dbReference type="EMBL" id="KAK8508229.1"/>
    </source>
</evidence>
<dbReference type="Pfam" id="PF00999">
    <property type="entry name" value="Na_H_Exchanger"/>
    <property type="match status" value="1"/>
</dbReference>
<dbReference type="Proteomes" id="UP001472677">
    <property type="component" value="Unassembled WGS sequence"/>
</dbReference>
<feature type="domain" description="Cation/H+ exchanger transmembrane" evidence="11">
    <location>
        <begin position="53"/>
        <end position="430"/>
    </location>
</feature>
<dbReference type="EMBL" id="JBBPBM010000103">
    <property type="protein sequence ID" value="KAK8508229.1"/>
    <property type="molecule type" value="Genomic_DNA"/>
</dbReference>
<dbReference type="InterPro" id="IPR057290">
    <property type="entry name" value="CHX17_C"/>
</dbReference>
<evidence type="ECO:0000256" key="6">
    <source>
        <dbReference type="ARBA" id="ARBA00022989"/>
    </source>
</evidence>
<feature type="transmembrane region" description="Helical" evidence="10">
    <location>
        <begin position="68"/>
        <end position="85"/>
    </location>
</feature>